<accession>A0A4V3G4H7</accession>
<feature type="transmembrane region" description="Helical" evidence="5">
    <location>
        <begin position="36"/>
        <end position="54"/>
    </location>
</feature>
<evidence type="ECO:0000256" key="4">
    <source>
        <dbReference type="ARBA" id="ARBA00023136"/>
    </source>
</evidence>
<feature type="transmembrane region" description="Helical" evidence="5">
    <location>
        <begin position="161"/>
        <end position="181"/>
    </location>
</feature>
<dbReference type="PANTHER" id="PTHR43847">
    <property type="entry name" value="BLL3993 PROTEIN"/>
    <property type="match status" value="1"/>
</dbReference>
<evidence type="ECO:0000313" key="7">
    <source>
        <dbReference type="Proteomes" id="UP000294697"/>
    </source>
</evidence>
<dbReference type="AlphaFoldDB" id="A0A4V3G4H7"/>
<evidence type="ECO:0000313" key="6">
    <source>
        <dbReference type="EMBL" id="TDW00468.1"/>
    </source>
</evidence>
<dbReference type="InterPro" id="IPR052527">
    <property type="entry name" value="Metal_cation-efflux_comp"/>
</dbReference>
<feature type="transmembrane region" description="Helical" evidence="5">
    <location>
        <begin position="7"/>
        <end position="24"/>
    </location>
</feature>
<name>A0A4V3G4H7_9FIRM</name>
<dbReference type="InterPro" id="IPR007269">
    <property type="entry name" value="ICMT_MeTrfase"/>
</dbReference>
<evidence type="ECO:0000256" key="1">
    <source>
        <dbReference type="ARBA" id="ARBA00004141"/>
    </source>
</evidence>
<evidence type="ECO:0000256" key="2">
    <source>
        <dbReference type="ARBA" id="ARBA00022692"/>
    </source>
</evidence>
<keyword evidence="6" id="KW-0489">Methyltransferase</keyword>
<organism evidence="6 7">
    <name type="scientific">Halanaerobium saccharolyticum</name>
    <dbReference type="NCBI Taxonomy" id="43595"/>
    <lineage>
        <taxon>Bacteria</taxon>
        <taxon>Bacillati</taxon>
        <taxon>Bacillota</taxon>
        <taxon>Clostridia</taxon>
        <taxon>Halanaerobiales</taxon>
        <taxon>Halanaerobiaceae</taxon>
        <taxon>Halanaerobium</taxon>
    </lineage>
</organism>
<dbReference type="GO" id="GO:0016020">
    <property type="term" value="C:membrane"/>
    <property type="evidence" value="ECO:0007669"/>
    <property type="project" value="UniProtKB-SubCell"/>
</dbReference>
<gene>
    <name evidence="6" type="ORF">C8C77_12827</name>
</gene>
<feature type="transmembrane region" description="Helical" evidence="5">
    <location>
        <begin position="66"/>
        <end position="89"/>
    </location>
</feature>
<feature type="transmembrane region" description="Helical" evidence="5">
    <location>
        <begin position="95"/>
        <end position="115"/>
    </location>
</feature>
<dbReference type="Proteomes" id="UP000294697">
    <property type="component" value="Unassembled WGS sequence"/>
</dbReference>
<dbReference type="GO" id="GO:0004671">
    <property type="term" value="F:protein C-terminal S-isoprenylcysteine carboxyl O-methyltransferase activity"/>
    <property type="evidence" value="ECO:0007669"/>
    <property type="project" value="InterPro"/>
</dbReference>
<comment type="subcellular location">
    <subcellularLocation>
        <location evidence="1">Membrane</location>
        <topology evidence="1">Multi-pass membrane protein</topology>
    </subcellularLocation>
</comment>
<dbReference type="OrthoDB" id="272002at2"/>
<reference evidence="6 7" key="1">
    <citation type="submission" date="2019-03" db="EMBL/GenBank/DDBJ databases">
        <title>Subsurface microbial communities from deep shales in Ohio and West Virginia, USA.</title>
        <authorList>
            <person name="Wrighton K."/>
        </authorList>
    </citation>
    <scope>NUCLEOTIDE SEQUENCE [LARGE SCALE GENOMIC DNA]</scope>
    <source>
        <strain evidence="6 7">MSL9.2</strain>
    </source>
</reference>
<comment type="caution">
    <text evidence="6">The sequence shown here is derived from an EMBL/GenBank/DDBJ whole genome shotgun (WGS) entry which is preliminary data.</text>
</comment>
<keyword evidence="6" id="KW-0808">Transferase</keyword>
<dbReference type="RefSeq" id="WP_111571565.1">
    <property type="nucleotide sequence ID" value="NZ_QLME01000005.1"/>
</dbReference>
<dbReference type="Gene3D" id="1.20.120.1630">
    <property type="match status" value="1"/>
</dbReference>
<keyword evidence="4 5" id="KW-0472">Membrane</keyword>
<dbReference type="GO" id="GO:0032259">
    <property type="term" value="P:methylation"/>
    <property type="evidence" value="ECO:0007669"/>
    <property type="project" value="UniProtKB-KW"/>
</dbReference>
<keyword evidence="2 5" id="KW-0812">Transmembrane</keyword>
<proteinExistence type="predicted"/>
<evidence type="ECO:0000256" key="3">
    <source>
        <dbReference type="ARBA" id="ARBA00022989"/>
    </source>
</evidence>
<dbReference type="PANTHER" id="PTHR43847:SF1">
    <property type="entry name" value="BLL3993 PROTEIN"/>
    <property type="match status" value="1"/>
</dbReference>
<keyword evidence="3 5" id="KW-1133">Transmembrane helix</keyword>
<evidence type="ECO:0000256" key="5">
    <source>
        <dbReference type="SAM" id="Phobius"/>
    </source>
</evidence>
<protein>
    <submittedName>
        <fullName evidence="6">Protein-S-isoprenylcysteine O-methyltransferase Ste14</fullName>
    </submittedName>
</protein>
<dbReference type="Pfam" id="PF04140">
    <property type="entry name" value="ICMT"/>
    <property type="match status" value="1"/>
</dbReference>
<dbReference type="EMBL" id="SODA01000028">
    <property type="protein sequence ID" value="TDW00468.1"/>
    <property type="molecule type" value="Genomic_DNA"/>
</dbReference>
<sequence length="212" mass="25176">MNKKINIAVKIVIIILLIYTWRLIEANRSAINKFYIYLYLVLVSCSLLSDKYFYKGQKTENRKSYLATSHYLSLTWFVALIVPVIEYLYLQRYNIFFTILGSILIISGIIIRGLAIKRLGKFFSRDIENWEEQKIIKSGIYKYIRHPAYTGNIIQITAFPLVLNSYYSLLLSLITITGFLWRIKVEEKFLVDKLPEYKEYMEKTKRLIPKIW</sequence>